<protein>
    <submittedName>
        <fullName evidence="1">HAUS6 protein</fullName>
    </submittedName>
</protein>
<dbReference type="GO" id="GO:1990498">
    <property type="term" value="C:mitotic spindle microtubule"/>
    <property type="evidence" value="ECO:0007669"/>
    <property type="project" value="TreeGrafter"/>
</dbReference>
<feature type="non-terminal residue" evidence="1">
    <location>
        <position position="1"/>
    </location>
</feature>
<dbReference type="OrthoDB" id="5575722at2759"/>
<dbReference type="GO" id="GO:0008017">
    <property type="term" value="F:microtubule binding"/>
    <property type="evidence" value="ECO:0007669"/>
    <property type="project" value="TreeGrafter"/>
</dbReference>
<dbReference type="AlphaFoldDB" id="A0A7L0FVN1"/>
<name>A0A7L0FVN1_CORCN</name>
<dbReference type="PANTHER" id="PTHR16151:SF2">
    <property type="entry name" value="HAUS AUGMIN-LIKE COMPLEX SUBUNIT 6"/>
    <property type="match status" value="1"/>
</dbReference>
<accession>A0A7L0FVN1</accession>
<dbReference type="Proteomes" id="UP000526942">
    <property type="component" value="Unassembled WGS sequence"/>
</dbReference>
<proteinExistence type="predicted"/>
<evidence type="ECO:0000313" key="2">
    <source>
        <dbReference type="Proteomes" id="UP000526942"/>
    </source>
</evidence>
<organism evidence="1 2">
    <name type="scientific">Corythaixoides concolor</name>
    <name type="common">Grey go-away-bird</name>
    <dbReference type="NCBI Taxonomy" id="103956"/>
    <lineage>
        <taxon>Eukaryota</taxon>
        <taxon>Metazoa</taxon>
        <taxon>Chordata</taxon>
        <taxon>Craniata</taxon>
        <taxon>Vertebrata</taxon>
        <taxon>Euteleostomi</taxon>
        <taxon>Archelosauria</taxon>
        <taxon>Archosauria</taxon>
        <taxon>Dinosauria</taxon>
        <taxon>Saurischia</taxon>
        <taxon>Theropoda</taxon>
        <taxon>Coelurosauria</taxon>
        <taxon>Aves</taxon>
        <taxon>Neognathae</taxon>
        <taxon>Neoaves</taxon>
        <taxon>Otidimorphae</taxon>
        <taxon>Musophagiformes</taxon>
        <taxon>Musophagidae</taxon>
        <taxon>Corythaixoides</taxon>
    </lineage>
</organism>
<feature type="non-terminal residue" evidence="1">
    <location>
        <position position="198"/>
    </location>
</feature>
<dbReference type="InterPro" id="IPR026797">
    <property type="entry name" value="HAUS_6"/>
</dbReference>
<dbReference type="EMBL" id="VXAM01001294">
    <property type="protein sequence ID" value="NXJ99726.1"/>
    <property type="molecule type" value="Genomic_DNA"/>
</dbReference>
<evidence type="ECO:0000313" key="1">
    <source>
        <dbReference type="EMBL" id="NXJ99726.1"/>
    </source>
</evidence>
<keyword evidence="2" id="KW-1185">Reference proteome</keyword>
<sequence length="198" mass="22936">AYAYRMKQNKQTKNDRTEKIQKVRSMWTLIMEMLTSLKKEKEVVDSVLDKLEDCADEYTLDGTAVVLRVPQLLACRVQNARHDVCTGDIYEAGKLNFLTVIQLLNEALRTLRDECCQLELKQPVEQFWVLGNRIALCNELLKNLQANRLKIEQEHRVSVSGSVSRTQEDWEVKWKSFLGQCPFNLMLDQNPVSSVQLM</sequence>
<dbReference type="GO" id="GO:0051225">
    <property type="term" value="P:spindle assembly"/>
    <property type="evidence" value="ECO:0007669"/>
    <property type="project" value="InterPro"/>
</dbReference>
<dbReference type="PANTHER" id="PTHR16151">
    <property type="entry name" value="HAUS AUGMIN-LIKE COMPLEX SUBUNIT 6"/>
    <property type="match status" value="1"/>
</dbReference>
<comment type="caution">
    <text evidence="1">The sequence shown here is derived from an EMBL/GenBank/DDBJ whole genome shotgun (WGS) entry which is preliminary data.</text>
</comment>
<dbReference type="GO" id="GO:0070652">
    <property type="term" value="C:HAUS complex"/>
    <property type="evidence" value="ECO:0007669"/>
    <property type="project" value="InterPro"/>
</dbReference>
<gene>
    <name evidence="1" type="primary">Haus6</name>
    <name evidence="1" type="ORF">CORCON_R15437</name>
</gene>
<reference evidence="1 2" key="1">
    <citation type="submission" date="2019-09" db="EMBL/GenBank/DDBJ databases">
        <title>Bird 10,000 Genomes (B10K) Project - Family phase.</title>
        <authorList>
            <person name="Zhang G."/>
        </authorList>
    </citation>
    <scope>NUCLEOTIDE SEQUENCE [LARGE SCALE GENOMIC DNA]</scope>
    <source>
        <strain evidence="1">B10K-DU-011-20</strain>
        <tissue evidence="1">Muscle</tissue>
    </source>
</reference>